<protein>
    <submittedName>
        <fullName evidence="2">RHS repeat-associated protein</fullName>
    </submittedName>
</protein>
<dbReference type="PANTHER" id="PTHR32305:SF17">
    <property type="entry name" value="TRNA NUCLEASE WAPA"/>
    <property type="match status" value="1"/>
</dbReference>
<dbReference type="AlphaFoldDB" id="A0A2M8WW96"/>
<sequence>MSVTAYCAVVSAGREQARAAVDGPTTSGHAADYQCFSYDGLRRLTQAWTPRTADCGVSGRTASNLGGAAPCWSSYGYDVVGNRASVVGHGTDGSTTTSVYSYDGSGGAGPHAVTRVATTSSAVGVAQVDSAFAYDKTGNMVSRAVGGTDAQTLAWDAGGRLAGVATTSSGVSQGLFVYSADGDRLLRRQGGTVTAYLPGGQELTLTTATSTLAATRYYTVGGQTIAVRTGSGPSGVTTLVPDAQGTAQYAVTDTTNQLTVRHQDPFGVPRGQGGTFPGDHGFLDKPADATGLTQVGARYYDPALGRFVSVDPVMDLGDPQQWAAYSYANNNPTTWTDPTGLAPIGMTLPDGRHGGTHSDTSTGSTTTSSSTSTSTPDGPPTTTSRSTIWWATPDGIGGAIGDWVSTHQEIVKEVAPNTIPGYSQYQFTSRTYTAFQAGDFSQWGGFMGWNEELKFQVGITALDLTGVGEGVSLLAAPARAGLKTTAEASVEGAGADATLSAAGSPARLTLPELRAAADATVPSGLTRAQWGKMVWGAGGGGGAAATNARALIGRSAEQLGQIPGLNVSSATAWRDFYRQAVEDGRGVANPANATNQARVELLNDIIVNLGG</sequence>
<dbReference type="InterPro" id="IPR050708">
    <property type="entry name" value="T6SS_VgrG/RHS"/>
</dbReference>
<evidence type="ECO:0000313" key="3">
    <source>
        <dbReference type="Proteomes" id="UP000231586"/>
    </source>
</evidence>
<name>A0A2M8WW96_9MICO</name>
<dbReference type="EMBL" id="PGTZ01000002">
    <property type="protein sequence ID" value="PJI95199.1"/>
    <property type="molecule type" value="Genomic_DNA"/>
</dbReference>
<proteinExistence type="predicted"/>
<dbReference type="PANTHER" id="PTHR32305">
    <property type="match status" value="1"/>
</dbReference>
<gene>
    <name evidence="2" type="ORF">CLV34_0072</name>
</gene>
<dbReference type="NCBIfam" id="TIGR03696">
    <property type="entry name" value="Rhs_assc_core"/>
    <property type="match status" value="1"/>
</dbReference>
<keyword evidence="3" id="KW-1185">Reference proteome</keyword>
<dbReference type="InterPro" id="IPR022385">
    <property type="entry name" value="Rhs_assc_core"/>
</dbReference>
<evidence type="ECO:0000313" key="2">
    <source>
        <dbReference type="EMBL" id="PJI95199.1"/>
    </source>
</evidence>
<feature type="region of interest" description="Disordered" evidence="1">
    <location>
        <begin position="345"/>
        <end position="389"/>
    </location>
</feature>
<organism evidence="2 3">
    <name type="scientific">Luteimicrobium subarcticum</name>
    <dbReference type="NCBI Taxonomy" id="620910"/>
    <lineage>
        <taxon>Bacteria</taxon>
        <taxon>Bacillati</taxon>
        <taxon>Actinomycetota</taxon>
        <taxon>Actinomycetes</taxon>
        <taxon>Micrococcales</taxon>
        <taxon>Luteimicrobium</taxon>
    </lineage>
</organism>
<dbReference type="Gene3D" id="2.180.10.10">
    <property type="entry name" value="RHS repeat-associated core"/>
    <property type="match status" value="1"/>
</dbReference>
<reference evidence="2 3" key="1">
    <citation type="submission" date="2017-11" db="EMBL/GenBank/DDBJ databases">
        <title>Genomic Encyclopedia of Archaeal and Bacterial Type Strains, Phase II (KMG-II): From Individual Species to Whole Genera.</title>
        <authorList>
            <person name="Goeker M."/>
        </authorList>
    </citation>
    <scope>NUCLEOTIDE SEQUENCE [LARGE SCALE GENOMIC DNA]</scope>
    <source>
        <strain evidence="2 3">DSM 22413</strain>
    </source>
</reference>
<evidence type="ECO:0000256" key="1">
    <source>
        <dbReference type="SAM" id="MobiDB-lite"/>
    </source>
</evidence>
<accession>A0A2M8WW96</accession>
<comment type="caution">
    <text evidence="2">The sequence shown here is derived from an EMBL/GenBank/DDBJ whole genome shotgun (WGS) entry which is preliminary data.</text>
</comment>
<feature type="compositionally biased region" description="Low complexity" evidence="1">
    <location>
        <begin position="357"/>
        <end position="387"/>
    </location>
</feature>
<dbReference type="Proteomes" id="UP000231586">
    <property type="component" value="Unassembled WGS sequence"/>
</dbReference>